<evidence type="ECO:0000313" key="3">
    <source>
        <dbReference type="Proteomes" id="UP000007880"/>
    </source>
</evidence>
<dbReference type="GO" id="GO:0006508">
    <property type="term" value="P:proteolysis"/>
    <property type="evidence" value="ECO:0007669"/>
    <property type="project" value="InterPro"/>
</dbReference>
<dbReference type="Gene3D" id="3.40.50.1460">
    <property type="match status" value="1"/>
</dbReference>
<dbReference type="eggNOG" id="COG1572">
    <property type="taxonomic scope" value="Bacteria"/>
</dbReference>
<dbReference type="SUPFAM" id="SSF49265">
    <property type="entry name" value="Fibronectin type III"/>
    <property type="match status" value="1"/>
</dbReference>
<dbReference type="CDD" id="cd00063">
    <property type="entry name" value="FN3"/>
    <property type="match status" value="1"/>
</dbReference>
<dbReference type="PATRIC" id="fig|926550.5.peg.2869"/>
<dbReference type="STRING" id="926550.CLDAP_26340"/>
<evidence type="ECO:0000313" key="2">
    <source>
        <dbReference type="EMBL" id="BAM00674.1"/>
    </source>
</evidence>
<reference evidence="2 3" key="1">
    <citation type="submission" date="2012-02" db="EMBL/GenBank/DDBJ databases">
        <title>Complete genome sequence of Caldilinea aerophila DSM 14535 (= NBRC 102666).</title>
        <authorList>
            <person name="Oguchi A."/>
            <person name="Hosoyama A."/>
            <person name="Sekine M."/>
            <person name="Fukai R."/>
            <person name="Kato Y."/>
            <person name="Nakamura S."/>
            <person name="Hanada S."/>
            <person name="Yamazaki S."/>
            <person name="Fujita N."/>
        </authorList>
    </citation>
    <scope>NUCLEOTIDE SEQUENCE [LARGE SCALE GENOMIC DNA]</scope>
    <source>
        <strain evidence="3">DSM 14535 / JCM 11387 / NBRC 104270 / STL-6-O1</strain>
    </source>
</reference>
<dbReference type="SMART" id="SM00060">
    <property type="entry name" value="FN3"/>
    <property type="match status" value="1"/>
</dbReference>
<dbReference type="InterPro" id="IPR036116">
    <property type="entry name" value="FN3_sf"/>
</dbReference>
<dbReference type="EMBL" id="AP012337">
    <property type="protein sequence ID" value="BAM00674.1"/>
    <property type="molecule type" value="Genomic_DNA"/>
</dbReference>
<organism evidence="2 3">
    <name type="scientific">Caldilinea aerophila (strain DSM 14535 / JCM 11387 / NBRC 104270 / STL-6-O1)</name>
    <dbReference type="NCBI Taxonomy" id="926550"/>
    <lineage>
        <taxon>Bacteria</taxon>
        <taxon>Bacillati</taxon>
        <taxon>Chloroflexota</taxon>
        <taxon>Caldilineae</taxon>
        <taxon>Caldilineales</taxon>
        <taxon>Caldilineaceae</taxon>
        <taxon>Caldilinea</taxon>
    </lineage>
</organism>
<evidence type="ECO:0000259" key="1">
    <source>
        <dbReference type="PROSITE" id="PS50853"/>
    </source>
</evidence>
<dbReference type="Gene3D" id="2.60.40.10">
    <property type="entry name" value="Immunoglobulins"/>
    <property type="match status" value="2"/>
</dbReference>
<dbReference type="Pfam" id="PF01650">
    <property type="entry name" value="Peptidase_C13"/>
    <property type="match status" value="1"/>
</dbReference>
<dbReference type="InterPro" id="IPR013783">
    <property type="entry name" value="Ig-like_fold"/>
</dbReference>
<keyword evidence="3" id="KW-1185">Reference proteome</keyword>
<gene>
    <name evidence="2" type="ordered locus">CLDAP_26340</name>
</gene>
<dbReference type="SUPFAM" id="SSF89260">
    <property type="entry name" value="Collagen-binding domain"/>
    <property type="match status" value="1"/>
</dbReference>
<dbReference type="Gene3D" id="2.60.120.380">
    <property type="match status" value="1"/>
</dbReference>
<feature type="domain" description="Fibronectin type-III" evidence="1">
    <location>
        <begin position="752"/>
        <end position="845"/>
    </location>
</feature>
<name>I0I5Y6_CALAS</name>
<dbReference type="HOGENOM" id="CLU_260661_0_0_0"/>
<dbReference type="GO" id="GO:0008233">
    <property type="term" value="F:peptidase activity"/>
    <property type="evidence" value="ECO:0007669"/>
    <property type="project" value="InterPro"/>
</dbReference>
<protein>
    <recommendedName>
        <fullName evidence="1">Fibronectin type-III domain-containing protein</fullName>
    </recommendedName>
</protein>
<dbReference type="InterPro" id="IPR003961">
    <property type="entry name" value="FN3_dom"/>
</dbReference>
<dbReference type="KEGG" id="cap:CLDAP_26340"/>
<dbReference type="Proteomes" id="UP000007880">
    <property type="component" value="Chromosome"/>
</dbReference>
<dbReference type="eggNOG" id="COG3292">
    <property type="taxonomic scope" value="Bacteria"/>
</dbReference>
<sequence length="1311" mass="138044">MACALFVYERVSVARSAPTLTAADVLGAVRVRDVDAGAPSLRSDRLVFNLTGVQSPPSGFTLQAYLAANENGFFCGELQVSGGAVNTVLDYPGVNLIGKYDSLRMMWEQEIFAATLPTAALALIREVVARADDTPGNVGYGVGLVQEARMLLTHANLARSSAAAGSLAGARVHTEHVLNILYGKDDPRYGDYDGNGVAENPGDGFGLLRYAANVDLNMLTAAESAGVTDHIFNQAVAASAVIGNFAPADGGNTWSDQIVTQAAQVLASASAATALTPSTAARDLAMRIVDGIDANSNGVVEEIAGEGGAVTAFTAVQRAADYFPPGPITGLVEHGASTNNPTSDRIQIALDNVPAPPGGFTLWGYLVAPNGERLLLGELPWSSGKVEATFSYPGRNLIAEFGAFRLVRGAIYAEDKLPVAPLTALRKVLATADDTPNRVGYGVGLMQQAQLLRDLAAQSSAAAQADNLALAKQRAGEALNVLVGPSDPRFNAAFANPGDGFGLLRHAAGSDLALSQVAGDAAATVNMATQAAAARVALANVAPAAGQGTWSDQLITQIQQVLAASTAAAAAPAAGQAALLADRILNGAGSDGGTRAAYQSSQAVSDYFPTEAGASQPTQPPVPGVNPDAFENDDVCSRAVNISTEGAPQRRTFHYEGDQDWVRFTAQANKSYVIDVTGVGALADPVVFLYDACDAAPGSFENNAFGNSVRLIWNATRNGTYYIQLRQFDPAVFGENTEYDLRVTLDTTPPSPPTNLRCLAIDQNTLAIQWRRSPEFDVAGYQVTYGNQAATDTGIRDVAGADVTFIELGGLTPNELYFLTVTALDFSRNVSAPSGELQCRPVQPADATRPTITALQPTAAAVFTTTAPSLTFSGAVQDAGGNLSRVRVRNASINQERTDFTLAGAAAAFRVQDVPLRVGVNDVRVTVFDEANNSIEQRIEVRRLADSAGAVIIVAGHNETFGLQTNIYNATNRAYRIFLSAGFAADDIYYLAPVAQDADGDGTPDTRTVTFGPAAVEQAIKQFAAGRVGPGKPLYLYLMDHGFADRYCVTGCTPGNIIAPKALNEWLRIVEDQTGLNEVNIFIEACQSGSFLDNLEGEATNPLNSLARQGRVVVTSTGRVNNAYASADGAFFSDAFFSCLADSGSMKACFDEATTAVALTGVDQTPWLDDNADGVPNSGDGATASQRTLTRFFSSVRPRILSTQVTRSGQSALLTAEVEAGAETLRLVWAAVYPPSFQEPSGVTLNLNVPIVRLEPDPTTPGRFAFNYVDGFTEEGDYRIVFYAQDRLGISAPPRRHGATNEQLYLPVIAR</sequence>
<dbReference type="PROSITE" id="PS50853">
    <property type="entry name" value="FN3"/>
    <property type="match status" value="1"/>
</dbReference>
<dbReference type="Pfam" id="PF00041">
    <property type="entry name" value="fn3"/>
    <property type="match status" value="1"/>
</dbReference>
<dbReference type="InterPro" id="IPR001096">
    <property type="entry name" value="Peptidase_C13"/>
</dbReference>
<accession>I0I5Y6</accession>
<proteinExistence type="predicted"/>